<feature type="transmembrane region" description="Helical" evidence="6">
    <location>
        <begin position="451"/>
        <end position="472"/>
    </location>
</feature>
<accession>B1VA12</accession>
<proteinExistence type="inferred from homology"/>
<dbReference type="SUPFAM" id="SSF53850">
    <property type="entry name" value="Periplasmic binding protein-like II"/>
    <property type="match status" value="1"/>
</dbReference>
<feature type="domain" description="ABC transmembrane type-1" evidence="7">
    <location>
        <begin position="356"/>
        <end position="571"/>
    </location>
</feature>
<dbReference type="PANTHER" id="PTHR30614:SF0">
    <property type="entry name" value="L-CYSTINE TRANSPORT SYSTEM PERMEASE PROTEIN TCYL"/>
    <property type="match status" value="1"/>
</dbReference>
<dbReference type="InterPro" id="IPR035906">
    <property type="entry name" value="MetI-like_sf"/>
</dbReference>
<dbReference type="KEGG" id="pal:PA0450"/>
<evidence type="ECO:0000256" key="3">
    <source>
        <dbReference type="ARBA" id="ARBA00022970"/>
    </source>
</evidence>
<feature type="transmembrane region" description="Helical" evidence="6">
    <location>
        <begin position="405"/>
        <end position="431"/>
    </location>
</feature>
<comment type="similarity">
    <text evidence="6">Belongs to the binding-protein-dependent transport system permease family.</text>
</comment>
<dbReference type="Gene3D" id="3.40.190.10">
    <property type="entry name" value="Periplasmic binding protein-like II"/>
    <property type="match status" value="2"/>
</dbReference>
<dbReference type="Pfam" id="PF00497">
    <property type="entry name" value="SBP_bac_3"/>
    <property type="match status" value="1"/>
</dbReference>
<protein>
    <submittedName>
        <fullName evidence="8">Amino acid ABC transporter permease component</fullName>
    </submittedName>
</protein>
<organism evidence="8 9">
    <name type="scientific">Phytoplasma australiense</name>
    <dbReference type="NCBI Taxonomy" id="59748"/>
    <lineage>
        <taxon>Bacteria</taxon>
        <taxon>Bacillati</taxon>
        <taxon>Mycoplasmatota</taxon>
        <taxon>Mollicutes</taxon>
        <taxon>Acholeplasmatales</taxon>
        <taxon>Acholeplasmataceae</taxon>
        <taxon>Candidatus Phytoplasma</taxon>
        <taxon>16SrXII (Stolbur group)</taxon>
    </lineage>
</organism>
<evidence type="ECO:0000256" key="5">
    <source>
        <dbReference type="ARBA" id="ARBA00023136"/>
    </source>
</evidence>
<dbReference type="InterPro" id="IPR000515">
    <property type="entry name" value="MetI-like"/>
</dbReference>
<keyword evidence="4 6" id="KW-1133">Transmembrane helix</keyword>
<dbReference type="GO" id="GO:0055085">
    <property type="term" value="P:transmembrane transport"/>
    <property type="evidence" value="ECO:0007669"/>
    <property type="project" value="InterPro"/>
</dbReference>
<reference evidence="8 9" key="1">
    <citation type="journal article" date="2008" name="J. Bacteriol.">
        <title>Comparative genome analysis of 'Candidatus Phytoplasma australiense' (subgroup tuf-Australia I; rp-A) and 'Ca. Phytoplasma asteris' strains OY-M and AY-WB.</title>
        <authorList>
            <person name="Tran-Nguyen L.T."/>
            <person name="Kube M."/>
            <person name="Schneider B."/>
            <person name="Reinhardt R."/>
            <person name="Gibb K.S."/>
        </authorList>
    </citation>
    <scope>NUCLEOTIDE SEQUENCE [LARGE SCALE GENOMIC DNA]</scope>
</reference>
<dbReference type="AlphaFoldDB" id="B1VA12"/>
<dbReference type="GO" id="GO:0006865">
    <property type="term" value="P:amino acid transport"/>
    <property type="evidence" value="ECO:0007669"/>
    <property type="project" value="UniProtKB-KW"/>
</dbReference>
<evidence type="ECO:0000256" key="6">
    <source>
        <dbReference type="RuleBase" id="RU363032"/>
    </source>
</evidence>
<evidence type="ECO:0000313" key="9">
    <source>
        <dbReference type="Proteomes" id="UP000008323"/>
    </source>
</evidence>
<dbReference type="Pfam" id="PF00528">
    <property type="entry name" value="BPD_transp_1"/>
    <property type="match status" value="1"/>
</dbReference>
<dbReference type="PROSITE" id="PS50928">
    <property type="entry name" value="ABC_TM1"/>
    <property type="match status" value="1"/>
</dbReference>
<keyword evidence="3" id="KW-0029">Amino-acid transport</keyword>
<dbReference type="Gene3D" id="1.10.3720.10">
    <property type="entry name" value="MetI-like"/>
    <property type="match status" value="1"/>
</dbReference>
<gene>
    <name evidence="8" type="primary">artM</name>
    <name evidence="8" type="ordered locus">PA0450</name>
</gene>
<dbReference type="Proteomes" id="UP000008323">
    <property type="component" value="Chromosome"/>
</dbReference>
<evidence type="ECO:0000256" key="4">
    <source>
        <dbReference type="ARBA" id="ARBA00022989"/>
    </source>
</evidence>
<feature type="transmembrane region" description="Helical" evidence="6">
    <location>
        <begin position="517"/>
        <end position="538"/>
    </location>
</feature>
<keyword evidence="6" id="KW-0813">Transport</keyword>
<dbReference type="GO" id="GO:0005886">
    <property type="term" value="C:plasma membrane"/>
    <property type="evidence" value="ECO:0007669"/>
    <property type="project" value="UniProtKB-SubCell"/>
</dbReference>
<dbReference type="PANTHER" id="PTHR30614">
    <property type="entry name" value="MEMBRANE COMPONENT OF AMINO ACID ABC TRANSPORTER"/>
    <property type="match status" value="1"/>
</dbReference>
<dbReference type="STRING" id="59748.PA0450"/>
<dbReference type="SUPFAM" id="SSF161098">
    <property type="entry name" value="MetI-like"/>
    <property type="match status" value="1"/>
</dbReference>
<dbReference type="eggNOG" id="COG0765">
    <property type="taxonomic scope" value="Bacteria"/>
</dbReference>
<evidence type="ECO:0000256" key="2">
    <source>
        <dbReference type="ARBA" id="ARBA00022692"/>
    </source>
</evidence>
<feature type="transmembrane region" description="Helical" evidence="6">
    <location>
        <begin position="21"/>
        <end position="39"/>
    </location>
</feature>
<feature type="transmembrane region" description="Helical" evidence="6">
    <location>
        <begin position="360"/>
        <end position="384"/>
    </location>
</feature>
<dbReference type="eggNOG" id="COG0834">
    <property type="taxonomic scope" value="Bacteria"/>
</dbReference>
<keyword evidence="2 6" id="KW-0812">Transmembrane</keyword>
<dbReference type="InterPro" id="IPR001638">
    <property type="entry name" value="Solute-binding_3/MltF_N"/>
</dbReference>
<evidence type="ECO:0000256" key="1">
    <source>
        <dbReference type="ARBA" id="ARBA00004141"/>
    </source>
</evidence>
<dbReference type="InterPro" id="IPR043429">
    <property type="entry name" value="ArtM/GltK/GlnP/TcyL/YhdX-like"/>
</dbReference>
<dbReference type="CDD" id="cd06261">
    <property type="entry name" value="TM_PBP2"/>
    <property type="match status" value="1"/>
</dbReference>
<feature type="transmembrane region" description="Helical" evidence="6">
    <location>
        <begin position="550"/>
        <end position="570"/>
    </location>
</feature>
<comment type="subcellular location">
    <subcellularLocation>
        <location evidence="6">Cell membrane</location>
        <topology evidence="6">Multi-pass membrane protein</topology>
    </subcellularLocation>
    <subcellularLocation>
        <location evidence="1">Membrane</location>
        <topology evidence="1">Multi-pass membrane protein</topology>
    </subcellularLocation>
</comment>
<keyword evidence="5 6" id="KW-0472">Membrane</keyword>
<evidence type="ECO:0000259" key="7">
    <source>
        <dbReference type="PROSITE" id="PS50928"/>
    </source>
</evidence>
<evidence type="ECO:0000313" key="8">
    <source>
        <dbReference type="EMBL" id="CAM11784.1"/>
    </source>
</evidence>
<name>B1VA12_PHYAS</name>
<sequence length="579" mass="66353">MKLYLKFFHYIKKNYLKLTKILIIVVFVFLLILGHYYVFAKANSKEQKQTQSDQKVLKVGIVNTLGLTGFDVDDKAPNGKQTINGGKISGTDVFLFEALAKKIGAKLEITVVDKDGMLTNLNIDKYDVISSGHNYTEERADNYDVEKMYKVDVAMLIKTKNKDTFKKFKVENGQMSLFDKPYPKLERKIKLTTWKNSEYSKKIEKEINEIKKIKGNNTPFEADESLLSLDNNSRGFYNIIEDLADGYIIEDNLLSLEMELHNTKTEDKDQKLEMIKLSDWDLPEMGLFFKKGTTEKPETIQKELKDELDNLSKEKKQEIYTNAIEKSEKDYRYMASKRIEQNANIFKKIIAFAPSYGKPFLVSLIISIDGLFLGFLLGLGLVKAKYFNPQLETANKFLSYIKKTAAFLIDCAFGFFQAVPVLIQGLLFYFLILIITKKHFHIDFFITNEGIFVISLTVIILNTAVFLASTMLNHIKFLDSGQIEGSVALGMKPKQVFRYIIFSQSIKRTYPSIWSQFIVNIKDTALFSSIGLAGVIWQAKRNIATNGDTITPYLTISIIYIILVLSTNLIKKMTMKYFQ</sequence>
<dbReference type="EMBL" id="AM422018">
    <property type="protein sequence ID" value="CAM11784.1"/>
    <property type="molecule type" value="Genomic_DNA"/>
</dbReference>